<sequence length="287" mass="32122">MVFHARTNFLRFHQSFKSIIQTNSLYFPENIKVVLPQIREYARRRRRHAAKVIPDNSLPFTDAVSLIKAVEVGKPNSTWELHVELKLEKGAPPIRGSIFLPRPMSKTNKFLVFAKGAKAQEALEAGAHMVGGDELIAEIANGTFKFEDINKCLATPDIFPEVTKIARILGPKHLMPMAKRGTVTNDIASVIKDLTGKQEIKSDKTGVVHLGKFFISSCIALFWPIVDLRDNIKVILQEINKLGKEHSSKSSNKDIITNVALSSTRGPGIYLLDYKILIEKVNEKLIL</sequence>
<dbReference type="FunFam" id="3.40.50.790:FF:000001">
    <property type="entry name" value="50S ribosomal protein L1"/>
    <property type="match status" value="1"/>
</dbReference>
<keyword evidence="3" id="KW-0687">Ribonucleoprotein</keyword>
<comment type="caution">
    <text evidence="4">The sequence shown here is derived from an EMBL/GenBank/DDBJ whole genome shotgun (WGS) entry which is preliminary data.</text>
</comment>
<evidence type="ECO:0000256" key="2">
    <source>
        <dbReference type="ARBA" id="ARBA00022980"/>
    </source>
</evidence>
<accession>A0A9N9CQE3</accession>
<keyword evidence="2" id="KW-0689">Ribosomal protein</keyword>
<dbReference type="Gene3D" id="3.40.50.790">
    <property type="match status" value="1"/>
</dbReference>
<dbReference type="GO" id="GO:0003735">
    <property type="term" value="F:structural constituent of ribosome"/>
    <property type="evidence" value="ECO:0007669"/>
    <property type="project" value="TreeGrafter"/>
</dbReference>
<dbReference type="Gene3D" id="3.30.190.20">
    <property type="match status" value="1"/>
</dbReference>
<protein>
    <submittedName>
        <fullName evidence="4">26024_t:CDS:1</fullName>
    </submittedName>
</protein>
<organism evidence="4 5">
    <name type="scientific">Dentiscutata erythropus</name>
    <dbReference type="NCBI Taxonomy" id="1348616"/>
    <lineage>
        <taxon>Eukaryota</taxon>
        <taxon>Fungi</taxon>
        <taxon>Fungi incertae sedis</taxon>
        <taxon>Mucoromycota</taxon>
        <taxon>Glomeromycotina</taxon>
        <taxon>Glomeromycetes</taxon>
        <taxon>Diversisporales</taxon>
        <taxon>Gigasporaceae</taxon>
        <taxon>Dentiscutata</taxon>
    </lineage>
</organism>
<reference evidence="4" key="1">
    <citation type="submission" date="2021-06" db="EMBL/GenBank/DDBJ databases">
        <authorList>
            <person name="Kallberg Y."/>
            <person name="Tangrot J."/>
            <person name="Rosling A."/>
        </authorList>
    </citation>
    <scope>NUCLEOTIDE SEQUENCE</scope>
    <source>
        <strain evidence="4">MA453B</strain>
    </source>
</reference>
<dbReference type="PANTHER" id="PTHR36427:SF3">
    <property type="entry name" value="LARGE RIBOSOMAL SUBUNIT PROTEIN UL1M"/>
    <property type="match status" value="1"/>
</dbReference>
<name>A0A9N9CQE3_9GLOM</name>
<comment type="similarity">
    <text evidence="1">Belongs to the universal ribosomal protein uL1 family.</text>
</comment>
<dbReference type="EMBL" id="CAJVPY010004111">
    <property type="protein sequence ID" value="CAG8610376.1"/>
    <property type="molecule type" value="Genomic_DNA"/>
</dbReference>
<dbReference type="GO" id="GO:0005762">
    <property type="term" value="C:mitochondrial large ribosomal subunit"/>
    <property type="evidence" value="ECO:0007669"/>
    <property type="project" value="TreeGrafter"/>
</dbReference>
<dbReference type="InterPro" id="IPR016095">
    <property type="entry name" value="Ribosomal_uL1_3-a/b-sand"/>
</dbReference>
<evidence type="ECO:0000313" key="4">
    <source>
        <dbReference type="EMBL" id="CAG8610376.1"/>
    </source>
</evidence>
<keyword evidence="5" id="KW-1185">Reference proteome</keyword>
<gene>
    <name evidence="4" type="ORF">DERYTH_LOCUS8104</name>
</gene>
<evidence type="ECO:0000256" key="3">
    <source>
        <dbReference type="ARBA" id="ARBA00023274"/>
    </source>
</evidence>
<evidence type="ECO:0000313" key="5">
    <source>
        <dbReference type="Proteomes" id="UP000789405"/>
    </source>
</evidence>
<dbReference type="InterPro" id="IPR023674">
    <property type="entry name" value="Ribosomal_uL1-like"/>
</dbReference>
<dbReference type="CDD" id="cd00403">
    <property type="entry name" value="Ribosomal_L1"/>
    <property type="match status" value="1"/>
</dbReference>
<dbReference type="Pfam" id="PF00687">
    <property type="entry name" value="Ribosomal_L1"/>
    <property type="match status" value="1"/>
</dbReference>
<dbReference type="SUPFAM" id="SSF56808">
    <property type="entry name" value="Ribosomal protein L1"/>
    <property type="match status" value="1"/>
</dbReference>
<dbReference type="AlphaFoldDB" id="A0A9N9CQE3"/>
<dbReference type="PANTHER" id="PTHR36427">
    <property type="entry name" value="54S RIBOSOMAL PROTEIN L1, MITOCHONDRIAL"/>
    <property type="match status" value="1"/>
</dbReference>
<dbReference type="Proteomes" id="UP000789405">
    <property type="component" value="Unassembled WGS sequence"/>
</dbReference>
<dbReference type="InterPro" id="IPR028364">
    <property type="entry name" value="Ribosomal_uL1/biogenesis"/>
</dbReference>
<proteinExistence type="inferred from homology"/>
<dbReference type="OrthoDB" id="1747252at2759"/>
<evidence type="ECO:0000256" key="1">
    <source>
        <dbReference type="ARBA" id="ARBA00010531"/>
    </source>
</evidence>